<evidence type="ECO:0000313" key="3">
    <source>
        <dbReference type="Proteomes" id="UP000198287"/>
    </source>
</evidence>
<dbReference type="Proteomes" id="UP000198287">
    <property type="component" value="Unassembled WGS sequence"/>
</dbReference>
<protein>
    <submittedName>
        <fullName evidence="2">Uncharacterized protein</fullName>
    </submittedName>
</protein>
<gene>
    <name evidence="2" type="ORF">Fcan01_06019</name>
</gene>
<feature type="chain" id="PRO_5012352887" evidence="1">
    <location>
        <begin position="16"/>
        <end position="156"/>
    </location>
</feature>
<feature type="signal peptide" evidence="1">
    <location>
        <begin position="1"/>
        <end position="15"/>
    </location>
</feature>
<organism evidence="2 3">
    <name type="scientific">Folsomia candida</name>
    <name type="common">Springtail</name>
    <dbReference type="NCBI Taxonomy" id="158441"/>
    <lineage>
        <taxon>Eukaryota</taxon>
        <taxon>Metazoa</taxon>
        <taxon>Ecdysozoa</taxon>
        <taxon>Arthropoda</taxon>
        <taxon>Hexapoda</taxon>
        <taxon>Collembola</taxon>
        <taxon>Entomobryomorpha</taxon>
        <taxon>Isotomoidea</taxon>
        <taxon>Isotomidae</taxon>
        <taxon>Proisotominae</taxon>
        <taxon>Folsomia</taxon>
    </lineage>
</organism>
<reference evidence="2 3" key="1">
    <citation type="submission" date="2015-12" db="EMBL/GenBank/DDBJ databases">
        <title>The genome of Folsomia candida.</title>
        <authorList>
            <person name="Faddeeva A."/>
            <person name="Derks M.F."/>
            <person name="Anvar Y."/>
            <person name="Smit S."/>
            <person name="Van Straalen N."/>
            <person name="Roelofs D."/>
        </authorList>
    </citation>
    <scope>NUCLEOTIDE SEQUENCE [LARGE SCALE GENOMIC DNA]</scope>
    <source>
        <strain evidence="2 3">VU population</strain>
        <tissue evidence="2">Whole body</tissue>
    </source>
</reference>
<accession>A0A226ET16</accession>
<name>A0A226ET16_FOLCA</name>
<comment type="caution">
    <text evidence="2">The sequence shown here is derived from an EMBL/GenBank/DDBJ whole genome shotgun (WGS) entry which is preliminary data.</text>
</comment>
<evidence type="ECO:0000256" key="1">
    <source>
        <dbReference type="SAM" id="SignalP"/>
    </source>
</evidence>
<dbReference type="AlphaFoldDB" id="A0A226ET16"/>
<sequence length="156" mass="16603">MKWVLICGLLYFTDAASVLPTLPNVSGGPMSPIEIYNTISNLYNSPLAQYLPPMTEMLSTAIKVNSMSRTVQEASDNINKIMKDAVNKLASDLGVKLPPSTSNPITALENLINMLVPTTTKASILGSISNWLSGSTTAKYAAANNNPLANLFPNSG</sequence>
<dbReference type="EMBL" id="LNIX01000002">
    <property type="protein sequence ID" value="OXA60753.1"/>
    <property type="molecule type" value="Genomic_DNA"/>
</dbReference>
<proteinExistence type="predicted"/>
<keyword evidence="3" id="KW-1185">Reference proteome</keyword>
<keyword evidence="1" id="KW-0732">Signal</keyword>
<evidence type="ECO:0000313" key="2">
    <source>
        <dbReference type="EMBL" id="OXA60753.1"/>
    </source>
</evidence>